<dbReference type="AlphaFoldDB" id="A0A0D3C4B8"/>
<dbReference type="Gramene" id="Bo4g183360.1">
    <property type="protein sequence ID" value="Bo4g183360.1"/>
    <property type="gene ID" value="Bo4g183360"/>
</dbReference>
<dbReference type="HOGENOM" id="CLU_654456_0_0_1"/>
<dbReference type="Proteomes" id="UP000032141">
    <property type="component" value="Chromosome C4"/>
</dbReference>
<proteinExistence type="predicted"/>
<dbReference type="InterPro" id="IPR032567">
    <property type="entry name" value="RTL1-rel"/>
</dbReference>
<accession>A0A0D3C4B8</accession>
<dbReference type="PANTHER" id="PTHR15503:SF22">
    <property type="entry name" value="TRANSPOSON TY3-I GAG POLYPROTEIN"/>
    <property type="match status" value="1"/>
</dbReference>
<sequence>MTRPTIPSGNIDVLSAQVAEQRETSAQMRGSIEEIRSSMTELEQRLDLKFEAILKKLDKRPMEEVITHQSPIVLSREHQVPISNLEPGRSYRDSEGTVRFPMMDSRESVLRKIELPIFSGEDVYGWIALAERFFRIGGYGELMKIELVSVSLSGDVLSWFNSEILQSPFVSWNDFKVRLIARFSRVKLRDPSQPFFAVQQTGTVAEYIHHFEDLSTQVVGVTDTQREGIFMNSLTPEMREVVTMCKPIDLPDMISTAYQMESSSLYSVKTPPVVQSSQEKQKLNPKPQFRLFAEQMAEKRRLGLCYTCDVKWSRQHKCPNASLRVLTVIDGVEMAVLDQCEAELEEEDIVWQPELKTISIQSLLGLDNPTTTKLRGVIKKTNVIVMLDSGATHNFISPTVASQLKLMQDTDRTLDILLGT</sequence>
<organism evidence="2 3">
    <name type="scientific">Brassica oleracea var. oleracea</name>
    <dbReference type="NCBI Taxonomy" id="109376"/>
    <lineage>
        <taxon>Eukaryota</taxon>
        <taxon>Viridiplantae</taxon>
        <taxon>Streptophyta</taxon>
        <taxon>Embryophyta</taxon>
        <taxon>Tracheophyta</taxon>
        <taxon>Spermatophyta</taxon>
        <taxon>Magnoliopsida</taxon>
        <taxon>eudicotyledons</taxon>
        <taxon>Gunneridae</taxon>
        <taxon>Pentapetalae</taxon>
        <taxon>rosids</taxon>
        <taxon>malvids</taxon>
        <taxon>Brassicales</taxon>
        <taxon>Brassicaceae</taxon>
        <taxon>Brassiceae</taxon>
        <taxon>Brassica</taxon>
    </lineage>
</organism>
<name>A0A0D3C4B8_BRAOL</name>
<feature type="domain" description="Retrotransposon gag" evidence="1">
    <location>
        <begin position="147"/>
        <end position="235"/>
    </location>
</feature>
<evidence type="ECO:0000313" key="3">
    <source>
        <dbReference type="Proteomes" id="UP000032141"/>
    </source>
</evidence>
<dbReference type="CDD" id="cd00303">
    <property type="entry name" value="retropepsin_like"/>
    <property type="match status" value="1"/>
</dbReference>
<protein>
    <recommendedName>
        <fullName evidence="1">Retrotransposon gag domain-containing protein</fullName>
    </recommendedName>
</protein>
<dbReference type="InterPro" id="IPR021109">
    <property type="entry name" value="Peptidase_aspartic_dom_sf"/>
</dbReference>
<dbReference type="OMA" id="GEDVYGW"/>
<evidence type="ECO:0000313" key="2">
    <source>
        <dbReference type="EnsemblPlants" id="Bo4g183360.1"/>
    </source>
</evidence>
<keyword evidence="3" id="KW-1185">Reference proteome</keyword>
<dbReference type="EnsemblPlants" id="Bo4g183360.1">
    <property type="protein sequence ID" value="Bo4g183360.1"/>
    <property type="gene ID" value="Bo4g183360"/>
</dbReference>
<reference evidence="2 3" key="1">
    <citation type="journal article" date="2014" name="Genome Biol.">
        <title>Transcriptome and methylome profiling reveals relics of genome dominance in the mesopolyploid Brassica oleracea.</title>
        <authorList>
            <person name="Parkin I.A."/>
            <person name="Koh C."/>
            <person name="Tang H."/>
            <person name="Robinson S.J."/>
            <person name="Kagale S."/>
            <person name="Clarke W.E."/>
            <person name="Town C.D."/>
            <person name="Nixon J."/>
            <person name="Krishnakumar V."/>
            <person name="Bidwell S.L."/>
            <person name="Denoeud F."/>
            <person name="Belcram H."/>
            <person name="Links M.G."/>
            <person name="Just J."/>
            <person name="Clarke C."/>
            <person name="Bender T."/>
            <person name="Huebert T."/>
            <person name="Mason A.S."/>
            <person name="Pires J.C."/>
            <person name="Barker G."/>
            <person name="Moore J."/>
            <person name="Walley P.G."/>
            <person name="Manoli S."/>
            <person name="Batley J."/>
            <person name="Edwards D."/>
            <person name="Nelson M.N."/>
            <person name="Wang X."/>
            <person name="Paterson A.H."/>
            <person name="King G."/>
            <person name="Bancroft I."/>
            <person name="Chalhoub B."/>
            <person name="Sharpe A.G."/>
        </authorList>
    </citation>
    <scope>NUCLEOTIDE SEQUENCE</scope>
    <source>
        <strain evidence="2 3">cv. TO1000</strain>
    </source>
</reference>
<evidence type="ECO:0000259" key="1">
    <source>
        <dbReference type="Pfam" id="PF03732"/>
    </source>
</evidence>
<dbReference type="STRING" id="109376.A0A0D3C4B8"/>
<dbReference type="InterPro" id="IPR005162">
    <property type="entry name" value="Retrotrans_gag_dom"/>
</dbReference>
<reference evidence="2" key="2">
    <citation type="submission" date="2015-03" db="UniProtKB">
        <authorList>
            <consortium name="EnsemblPlants"/>
        </authorList>
    </citation>
    <scope>IDENTIFICATION</scope>
</reference>
<dbReference type="Pfam" id="PF03732">
    <property type="entry name" value="Retrotrans_gag"/>
    <property type="match status" value="1"/>
</dbReference>
<dbReference type="Gene3D" id="2.40.70.10">
    <property type="entry name" value="Acid Proteases"/>
    <property type="match status" value="1"/>
</dbReference>
<dbReference type="PANTHER" id="PTHR15503">
    <property type="entry name" value="LDOC1 RELATED"/>
    <property type="match status" value="1"/>
</dbReference>